<dbReference type="CDD" id="cd00761">
    <property type="entry name" value="Glyco_tranf_GTA_type"/>
    <property type="match status" value="1"/>
</dbReference>
<gene>
    <name evidence="2" type="ORF">E7747_08400</name>
</gene>
<dbReference type="RefSeq" id="WP_136415363.1">
    <property type="nucleotide sequence ID" value="NZ_CP039396.1"/>
</dbReference>
<dbReference type="InterPro" id="IPR050834">
    <property type="entry name" value="Glycosyltransf_2"/>
</dbReference>
<dbReference type="GO" id="GO:0016740">
    <property type="term" value="F:transferase activity"/>
    <property type="evidence" value="ECO:0007669"/>
    <property type="project" value="UniProtKB-KW"/>
</dbReference>
<keyword evidence="2" id="KW-0808">Transferase</keyword>
<dbReference type="SUPFAM" id="SSF53448">
    <property type="entry name" value="Nucleotide-diphospho-sugar transferases"/>
    <property type="match status" value="1"/>
</dbReference>
<dbReference type="KEGG" id="ddb:E7747_08400"/>
<dbReference type="AlphaFoldDB" id="A0A4P7W2U8"/>
<dbReference type="InterPro" id="IPR029044">
    <property type="entry name" value="Nucleotide-diphossugar_trans"/>
</dbReference>
<name>A0A4P7W2U8_9BACT</name>
<proteinExistence type="predicted"/>
<dbReference type="PANTHER" id="PTHR43685:SF2">
    <property type="entry name" value="GLYCOSYLTRANSFERASE 2-LIKE DOMAIN-CONTAINING PROTEIN"/>
    <property type="match status" value="1"/>
</dbReference>
<accession>A0A4P7W2U8</accession>
<dbReference type="EMBL" id="CP039396">
    <property type="protein sequence ID" value="QCD42299.1"/>
    <property type="molecule type" value="Genomic_DNA"/>
</dbReference>
<organism evidence="2 3">
    <name type="scientific">Duncaniella dubosii</name>
    <dbReference type="NCBI Taxonomy" id="2518971"/>
    <lineage>
        <taxon>Bacteria</taxon>
        <taxon>Pseudomonadati</taxon>
        <taxon>Bacteroidota</taxon>
        <taxon>Bacteroidia</taxon>
        <taxon>Bacteroidales</taxon>
        <taxon>Muribaculaceae</taxon>
        <taxon>Duncaniella</taxon>
    </lineage>
</organism>
<keyword evidence="3" id="KW-1185">Reference proteome</keyword>
<dbReference type="Proteomes" id="UP000297149">
    <property type="component" value="Chromosome"/>
</dbReference>
<reference evidence="3" key="1">
    <citation type="submission" date="2019-02" db="EMBL/GenBank/DDBJ databases">
        <title>Isolation and identification of novel species under the genus Muribaculum.</title>
        <authorList>
            <person name="Miyake S."/>
            <person name="Ding Y."/>
            <person name="Low A."/>
            <person name="Soh M."/>
            <person name="Seedorf H."/>
        </authorList>
    </citation>
    <scope>NUCLEOTIDE SEQUENCE [LARGE SCALE GENOMIC DNA]</scope>
    <source>
        <strain evidence="3">H5</strain>
    </source>
</reference>
<protein>
    <submittedName>
        <fullName evidence="2">Glycosyltransferase family 2 protein</fullName>
    </submittedName>
</protein>
<dbReference type="InterPro" id="IPR001173">
    <property type="entry name" value="Glyco_trans_2-like"/>
</dbReference>
<dbReference type="PANTHER" id="PTHR43685">
    <property type="entry name" value="GLYCOSYLTRANSFERASE"/>
    <property type="match status" value="1"/>
</dbReference>
<feature type="domain" description="Glycosyltransferase 2-like" evidence="1">
    <location>
        <begin position="206"/>
        <end position="339"/>
    </location>
</feature>
<evidence type="ECO:0000313" key="3">
    <source>
        <dbReference type="Proteomes" id="UP000297149"/>
    </source>
</evidence>
<dbReference type="Gene3D" id="3.90.550.10">
    <property type="entry name" value="Spore Coat Polysaccharide Biosynthesis Protein SpsA, Chain A"/>
    <property type="match status" value="2"/>
</dbReference>
<evidence type="ECO:0000259" key="1">
    <source>
        <dbReference type="Pfam" id="PF00535"/>
    </source>
</evidence>
<dbReference type="Pfam" id="PF00535">
    <property type="entry name" value="Glycos_transf_2"/>
    <property type="match status" value="1"/>
</dbReference>
<sequence length="446" mass="49845">MSKPTTYPRLSTEAMRLHADNAADRPVIIALTDHRITFTATGRARMEQILNDTCAAIVYSDFFTPDGNGTNFNTNRLIKYQTGSLRDDFDFGHIVAVNPAMLRQAVSEITDNFNAAGWYDLRLRLSRLGEIIHIPENLYTATPIVRSDDKTGEESQFSYVDPRNRASQIEMEQAVTSHLRALNALVSSKGHTPLDFEKDSFPVEASVIIPVRNRHLTIADAVNSALSQKTSFSFNVIVIDNHSTDGTSEILAAMATTEPRLKIIDTTICEGAAPGIGGCWNLGIHSDFCGRFAIQLDSDDIYNRPDTLQLIVDKFYEQNCAMVIGSYSLTDFDGNPLPPGLIDHAEWTDENGPNNALRINGLGAPRAFFTPVARRINFPDVSYGEDYAMGLAINRKYRIGRIYESLYSCRRWKGNSDHALSQERINANNFYKDSIRTFELAARIRN</sequence>
<evidence type="ECO:0000313" key="2">
    <source>
        <dbReference type="EMBL" id="QCD42299.1"/>
    </source>
</evidence>